<proteinExistence type="predicted"/>
<dbReference type="Gene3D" id="2.60.320.10">
    <property type="entry name" value="N-utilization substance G protein NusG, insert domain"/>
    <property type="match status" value="1"/>
</dbReference>
<reference evidence="1" key="2">
    <citation type="journal article" date="2021" name="PeerJ">
        <title>Extensive microbial diversity within the chicken gut microbiome revealed by metagenomics and culture.</title>
        <authorList>
            <person name="Gilroy R."/>
            <person name="Ravi A."/>
            <person name="Getino M."/>
            <person name="Pursley I."/>
            <person name="Horton D.L."/>
            <person name="Alikhan N.F."/>
            <person name="Baker D."/>
            <person name="Gharbi K."/>
            <person name="Hall N."/>
            <person name="Watson M."/>
            <person name="Adriaenssens E.M."/>
            <person name="Foster-Nyarko E."/>
            <person name="Jarju S."/>
            <person name="Secka A."/>
            <person name="Antonio M."/>
            <person name="Oren A."/>
            <person name="Chaudhuri R.R."/>
            <person name="La Ragione R."/>
            <person name="Hildebrand F."/>
            <person name="Pallen M.J."/>
        </authorList>
    </citation>
    <scope>NUCLEOTIDE SEQUENCE</scope>
    <source>
        <strain evidence="1">11167</strain>
    </source>
</reference>
<evidence type="ECO:0000313" key="1">
    <source>
        <dbReference type="EMBL" id="MBO8443937.1"/>
    </source>
</evidence>
<dbReference type="Pfam" id="PF07009">
    <property type="entry name" value="NusG_II"/>
    <property type="match status" value="1"/>
</dbReference>
<dbReference type="InterPro" id="IPR038690">
    <property type="entry name" value="NusG_2_sf"/>
</dbReference>
<organism evidence="1 2">
    <name type="scientific">Candidatus Aphodenecus pullistercoris</name>
    <dbReference type="NCBI Taxonomy" id="2840669"/>
    <lineage>
        <taxon>Bacteria</taxon>
        <taxon>Pseudomonadati</taxon>
        <taxon>Spirochaetota</taxon>
        <taxon>Spirochaetia</taxon>
        <taxon>Spirochaetales</taxon>
        <taxon>Candidatus Aphodenecus</taxon>
    </lineage>
</organism>
<dbReference type="AlphaFoldDB" id="A0A9D9E9R3"/>
<gene>
    <name evidence="1" type="ORF">IAC42_09330</name>
</gene>
<evidence type="ECO:0000313" key="2">
    <source>
        <dbReference type="Proteomes" id="UP000823633"/>
    </source>
</evidence>
<protein>
    <submittedName>
        <fullName evidence="1">NusG domain II-containing protein</fullName>
    </submittedName>
</protein>
<dbReference type="Proteomes" id="UP000823633">
    <property type="component" value="Unassembled WGS sequence"/>
</dbReference>
<reference evidence="1" key="1">
    <citation type="submission" date="2020-10" db="EMBL/GenBank/DDBJ databases">
        <authorList>
            <person name="Gilroy R."/>
        </authorList>
    </citation>
    <scope>NUCLEOTIDE SEQUENCE</scope>
    <source>
        <strain evidence="1">11167</strain>
    </source>
</reference>
<accession>A0A9D9E9R3</accession>
<sequence>MRKADIVVIFLLLAIPLGILFASPRGALFVEIECQEGTYRYSLDDEVRLTVTGPVGETTIEISHGKARIAASDCPTKSCTRGSIDSSPQTLVCLPNQVVVSISGEGGADAIAY</sequence>
<comment type="caution">
    <text evidence="1">The sequence shown here is derived from an EMBL/GenBank/DDBJ whole genome shotgun (WGS) entry which is preliminary data.</text>
</comment>
<name>A0A9D9E9R3_9SPIR</name>
<dbReference type="EMBL" id="JADIMU010000064">
    <property type="protein sequence ID" value="MBO8443937.1"/>
    <property type="molecule type" value="Genomic_DNA"/>
</dbReference>